<evidence type="ECO:0000313" key="3">
    <source>
        <dbReference type="EMBL" id="KIG15638.1"/>
    </source>
</evidence>
<name>A0A0C1ZX41_9BACT</name>
<organism evidence="3 4">
    <name type="scientific">Enhygromyxa salina</name>
    <dbReference type="NCBI Taxonomy" id="215803"/>
    <lineage>
        <taxon>Bacteria</taxon>
        <taxon>Pseudomonadati</taxon>
        <taxon>Myxococcota</taxon>
        <taxon>Polyangia</taxon>
        <taxon>Nannocystales</taxon>
        <taxon>Nannocystaceae</taxon>
        <taxon>Enhygromyxa</taxon>
    </lineage>
</organism>
<dbReference type="SUPFAM" id="SSF117281">
    <property type="entry name" value="Kelch motif"/>
    <property type="match status" value="1"/>
</dbReference>
<dbReference type="PANTHER" id="PTHR46093:SF18">
    <property type="entry name" value="FIBRONECTIN TYPE-III DOMAIN-CONTAINING PROTEIN"/>
    <property type="match status" value="1"/>
</dbReference>
<proteinExistence type="predicted"/>
<keyword evidence="2" id="KW-0677">Repeat</keyword>
<dbReference type="AlphaFoldDB" id="A0A0C1ZX41"/>
<dbReference type="Pfam" id="PF24681">
    <property type="entry name" value="Kelch_KLHDC2_KLHL20_DRC7"/>
    <property type="match status" value="1"/>
</dbReference>
<protein>
    <submittedName>
        <fullName evidence="3">Bacillopeptidase F</fullName>
    </submittedName>
</protein>
<dbReference type="InterPro" id="IPR015915">
    <property type="entry name" value="Kelch-typ_b-propeller"/>
</dbReference>
<evidence type="ECO:0000256" key="1">
    <source>
        <dbReference type="ARBA" id="ARBA00022441"/>
    </source>
</evidence>
<sequence>MIMLAMTACGVDDVDQGEQDQLRDSPISIQPAWEAVAQHGDVPPGIWEAGASFARGGNPDVIYRFGGQVGSFPNDPTLNDFYALDLGTGTWTNLAATQPPAPRADTLLVPGPCGNCVSIVGGRGRFRTGDDHMFPEMWTYHTKSQSWELATGDKLGDPLAVRRSSALVVAVPSPGHPNKKKTLYAFGGVGNTLSGFARTPTGLRNDVAVYDYDAGWGVLPTFGQAPAPRAWATGGYDPDNRSLLVFGGYRLGADQGPETPPWELFGPTNYENDLWALDLDSSTWTKLEPEGLVPSPRDNSVAFFDAAHGGLVVYGGQTFEGLSDELWFYAVADNEWTQIPLDPNAAVPEMRVGGVAFVRDTPNAYELYLQGGASSEGEPSVYFDDLWKLTWPKN</sequence>
<gene>
    <name evidence="3" type="ORF">DB30_05386</name>
</gene>
<dbReference type="EMBL" id="JMCC02000049">
    <property type="protein sequence ID" value="KIG15638.1"/>
    <property type="molecule type" value="Genomic_DNA"/>
</dbReference>
<reference evidence="3 4" key="1">
    <citation type="submission" date="2014-12" db="EMBL/GenBank/DDBJ databases">
        <title>Genome assembly of Enhygromyxa salina DSM 15201.</title>
        <authorList>
            <person name="Sharma G."/>
            <person name="Subramanian S."/>
        </authorList>
    </citation>
    <scope>NUCLEOTIDE SEQUENCE [LARGE SCALE GENOMIC DNA]</scope>
    <source>
        <strain evidence="3 4">DSM 15201</strain>
    </source>
</reference>
<comment type="caution">
    <text evidence="3">The sequence shown here is derived from an EMBL/GenBank/DDBJ whole genome shotgun (WGS) entry which is preliminary data.</text>
</comment>
<keyword evidence="1" id="KW-0880">Kelch repeat</keyword>
<dbReference type="Proteomes" id="UP000031599">
    <property type="component" value="Unassembled WGS sequence"/>
</dbReference>
<evidence type="ECO:0000256" key="2">
    <source>
        <dbReference type="ARBA" id="ARBA00022737"/>
    </source>
</evidence>
<dbReference type="Gene3D" id="2.120.10.80">
    <property type="entry name" value="Kelch-type beta propeller"/>
    <property type="match status" value="2"/>
</dbReference>
<dbReference type="PANTHER" id="PTHR46093">
    <property type="entry name" value="ACYL-COA-BINDING DOMAIN-CONTAINING PROTEIN 5"/>
    <property type="match status" value="1"/>
</dbReference>
<evidence type="ECO:0000313" key="4">
    <source>
        <dbReference type="Proteomes" id="UP000031599"/>
    </source>
</evidence>
<accession>A0A0C1ZX41</accession>